<comment type="caution">
    <text evidence="1">The sequence shown here is derived from an EMBL/GenBank/DDBJ whole genome shotgun (WGS) entry which is preliminary data.</text>
</comment>
<keyword evidence="2" id="KW-1185">Reference proteome</keyword>
<dbReference type="Proteomes" id="UP001380953">
    <property type="component" value="Unassembled WGS sequence"/>
</dbReference>
<sequence length="388" mass="44454">MDNAIETLESAAKGTYLRKLLFKGKLEKEYREYLMDSQHRPFLMIASVAIVIWFGFLILDIWRITSADLWRHMDFIVFLWIASRTFSFAFIFWFCWYIPKKKGMVVVALAWTVYILLGASVNIGMYAASAKGLFVIDSACVLVIMAAYLPIGLTFRQSTSIALLLTAFSLFTLWICPPGPESHSKIAIIVLISLPFFMISGYLREKADRKQFMYALLLKKQSETDQLTNIPNRRHFLEHVSVLLERARTRDETLSVGIMDIDFFKKFNDTYGHLQGDVALRAVADALRQSVQEADSLLARFGGEEFIVAFYNRDAQYIWSRFEQIRARIEQLPVSHVQSPFGHLTLSIGYAMLCPQDSQIEDLIKRADDALYLAKEQGRNQTVAQTDC</sequence>
<reference evidence="1" key="1">
    <citation type="submission" date="2024-03" db="EMBL/GenBank/DDBJ databases">
        <title>Whole genome sequecning of epiphytes from Marcgravia umbellata leaves.</title>
        <authorList>
            <person name="Kumar G."/>
            <person name="Savka M.A."/>
        </authorList>
    </citation>
    <scope>NUCLEOTIDE SEQUENCE</scope>
    <source>
        <strain evidence="1">RIT_BL5</strain>
    </source>
</reference>
<dbReference type="EMBL" id="JBBKAR010000016">
    <property type="protein sequence ID" value="MEJ8303364.1"/>
    <property type="molecule type" value="Genomic_DNA"/>
</dbReference>
<gene>
    <name evidence="1" type="ORF">WKI47_05470</name>
</gene>
<evidence type="ECO:0000313" key="1">
    <source>
        <dbReference type="EMBL" id="MEJ8303364.1"/>
    </source>
</evidence>
<organism evidence="1 2">
    <name type="scientific">Saccharibacillus sacchari</name>
    <dbReference type="NCBI Taxonomy" id="456493"/>
    <lineage>
        <taxon>Bacteria</taxon>
        <taxon>Bacillati</taxon>
        <taxon>Bacillota</taxon>
        <taxon>Bacilli</taxon>
        <taxon>Bacillales</taxon>
        <taxon>Paenibacillaceae</taxon>
        <taxon>Saccharibacillus</taxon>
    </lineage>
</organism>
<protein>
    <submittedName>
        <fullName evidence="1">Diguanylate cyclase</fullName>
    </submittedName>
</protein>
<accession>A0ACC6P8U9</accession>
<name>A0ACC6P8U9_9BACL</name>
<evidence type="ECO:0000313" key="2">
    <source>
        <dbReference type="Proteomes" id="UP001380953"/>
    </source>
</evidence>
<proteinExistence type="predicted"/>